<sequence length="321" mass="36796">MKKRINILLLAGLLFSAVACDDSENNFSESTSTRIEQTLERYKFALQAGKTWVMEYFPDENLGYGGWIYIVEFQDDRMVKAWFEGSTFVEADPLRTESEYRVEFSTGPMLKFATHNDYLHFFSFPGDNGAGYQGWKGDYEFTFMSLSPAFDEIILRGIKTGNRIRMTPLSGQYTPESYLETIRSSQLAITETEFKVMANGEQIGTLTRPNATLTTNFRQYAASKVWSFRYSYRQQAFDDYGRPKVDEHGKPVYETVEANDPVSVIYLPDGIMQFYAPYTFRGELFGLPNQTVQTFKWQLGPTSASDCYVCTDSFLDIKLVP</sequence>
<dbReference type="GeneID" id="92757185"/>
<proteinExistence type="predicted"/>
<keyword evidence="1" id="KW-0732">Signal</keyword>
<dbReference type="EMBL" id="VVXK01000001">
    <property type="protein sequence ID" value="KAA2372281.1"/>
    <property type="molecule type" value="Genomic_DNA"/>
</dbReference>
<dbReference type="Pfam" id="PF14135">
    <property type="entry name" value="DUF4302"/>
    <property type="match status" value="1"/>
</dbReference>
<name>A0A5B3GFG1_9BACT</name>
<dbReference type="PROSITE" id="PS51257">
    <property type="entry name" value="PROKAR_LIPOPROTEIN"/>
    <property type="match status" value="1"/>
</dbReference>
<evidence type="ECO:0000313" key="3">
    <source>
        <dbReference type="EMBL" id="KAA2373119.1"/>
    </source>
</evidence>
<dbReference type="AlphaFoldDB" id="A0A5B3GFG1"/>
<comment type="caution">
    <text evidence="2">The sequence shown here is derived from an EMBL/GenBank/DDBJ whole genome shotgun (WGS) entry which is preliminary data.</text>
</comment>
<dbReference type="EMBL" id="VVXJ01000037">
    <property type="protein sequence ID" value="KAA2373119.1"/>
    <property type="molecule type" value="Genomic_DNA"/>
</dbReference>
<reference evidence="4 5" key="1">
    <citation type="journal article" date="2019" name="Nat. Med.">
        <title>A library of human gut bacterial isolates paired with longitudinal multiomics data enables mechanistic microbiome research.</title>
        <authorList>
            <person name="Poyet M."/>
            <person name="Groussin M."/>
            <person name="Gibbons S.M."/>
            <person name="Avila-Pacheco J."/>
            <person name="Jiang X."/>
            <person name="Kearney S.M."/>
            <person name="Perrotta A.R."/>
            <person name="Berdy B."/>
            <person name="Zhao S."/>
            <person name="Lieberman T.D."/>
            <person name="Swanson P.K."/>
            <person name="Smith M."/>
            <person name="Roesemann S."/>
            <person name="Alexander J.E."/>
            <person name="Rich S.A."/>
            <person name="Livny J."/>
            <person name="Vlamakis H."/>
            <person name="Clish C."/>
            <person name="Bullock K."/>
            <person name="Deik A."/>
            <person name="Scott J."/>
            <person name="Pierce K.A."/>
            <person name="Xavier R.J."/>
            <person name="Alm E.J."/>
        </authorList>
    </citation>
    <scope>NUCLEOTIDE SEQUENCE [LARGE SCALE GENOMIC DNA]</scope>
    <source>
        <strain evidence="3 4">BIOML-A1</strain>
        <strain evidence="2 5">BIOML-A2</strain>
    </source>
</reference>
<feature type="chain" id="PRO_5036366781" evidence="1">
    <location>
        <begin position="20"/>
        <end position="321"/>
    </location>
</feature>
<gene>
    <name evidence="3" type="ORF">F2Y07_12925</name>
    <name evidence="2" type="ORF">F2Y13_02180</name>
</gene>
<feature type="signal peptide" evidence="1">
    <location>
        <begin position="1"/>
        <end position="19"/>
    </location>
</feature>
<protein>
    <submittedName>
        <fullName evidence="2">DUF4302 domain-containing protein</fullName>
    </submittedName>
</protein>
<evidence type="ECO:0000313" key="2">
    <source>
        <dbReference type="EMBL" id="KAA2372281.1"/>
    </source>
</evidence>
<evidence type="ECO:0000313" key="5">
    <source>
        <dbReference type="Proteomes" id="UP000323567"/>
    </source>
</evidence>
<organism evidence="2 5">
    <name type="scientific">Alistipes shahii</name>
    <dbReference type="NCBI Taxonomy" id="328814"/>
    <lineage>
        <taxon>Bacteria</taxon>
        <taxon>Pseudomonadati</taxon>
        <taxon>Bacteroidota</taxon>
        <taxon>Bacteroidia</taxon>
        <taxon>Bacteroidales</taxon>
        <taxon>Rikenellaceae</taxon>
        <taxon>Alistipes</taxon>
    </lineage>
</organism>
<accession>A0A5B3GFG1</accession>
<dbReference type="Proteomes" id="UP000323567">
    <property type="component" value="Unassembled WGS sequence"/>
</dbReference>
<dbReference type="RefSeq" id="WP_015548100.1">
    <property type="nucleotide sequence ID" value="NZ_CATXTW010000045.1"/>
</dbReference>
<dbReference type="Proteomes" id="UP000322658">
    <property type="component" value="Unassembled WGS sequence"/>
</dbReference>
<dbReference type="InterPro" id="IPR025396">
    <property type="entry name" value="DUF4302"/>
</dbReference>
<evidence type="ECO:0000313" key="4">
    <source>
        <dbReference type="Proteomes" id="UP000322658"/>
    </source>
</evidence>
<evidence type="ECO:0000256" key="1">
    <source>
        <dbReference type="SAM" id="SignalP"/>
    </source>
</evidence>